<feature type="coiled-coil region" evidence="4">
    <location>
        <begin position="469"/>
        <end position="507"/>
    </location>
</feature>
<dbReference type="Pfam" id="PF12729">
    <property type="entry name" value="4HB_MCP_1"/>
    <property type="match status" value="1"/>
</dbReference>
<organism evidence="7 8">
    <name type="scientific">Duganella zoogloeoides</name>
    <dbReference type="NCBI Taxonomy" id="75659"/>
    <lineage>
        <taxon>Bacteria</taxon>
        <taxon>Pseudomonadati</taxon>
        <taxon>Pseudomonadota</taxon>
        <taxon>Betaproteobacteria</taxon>
        <taxon>Burkholderiales</taxon>
        <taxon>Oxalobacteraceae</taxon>
        <taxon>Telluria group</taxon>
        <taxon>Duganella</taxon>
    </lineage>
</organism>
<dbReference type="CDD" id="cd19411">
    <property type="entry name" value="MCP2201-like_sensor"/>
    <property type="match status" value="1"/>
</dbReference>
<evidence type="ECO:0000313" key="7">
    <source>
        <dbReference type="EMBL" id="WQH03931.1"/>
    </source>
</evidence>
<keyword evidence="8" id="KW-1185">Reference proteome</keyword>
<feature type="domain" description="HAMP" evidence="6">
    <location>
        <begin position="212"/>
        <end position="264"/>
    </location>
</feature>
<dbReference type="InterPro" id="IPR051310">
    <property type="entry name" value="MCP_chemotaxis"/>
</dbReference>
<evidence type="ECO:0000259" key="5">
    <source>
        <dbReference type="PROSITE" id="PS50111"/>
    </source>
</evidence>
<dbReference type="InterPro" id="IPR004089">
    <property type="entry name" value="MCPsignal_dom"/>
</dbReference>
<dbReference type="Pfam" id="PF00015">
    <property type="entry name" value="MCPsignal"/>
    <property type="match status" value="1"/>
</dbReference>
<dbReference type="SMART" id="SM00304">
    <property type="entry name" value="HAMP"/>
    <property type="match status" value="1"/>
</dbReference>
<dbReference type="InterPro" id="IPR047347">
    <property type="entry name" value="YvaQ-like_sensor"/>
</dbReference>
<keyword evidence="4" id="KW-0175">Coiled coil</keyword>
<dbReference type="CDD" id="cd06225">
    <property type="entry name" value="HAMP"/>
    <property type="match status" value="1"/>
</dbReference>
<dbReference type="EMBL" id="CP140152">
    <property type="protein sequence ID" value="WQH03931.1"/>
    <property type="molecule type" value="Genomic_DNA"/>
</dbReference>
<evidence type="ECO:0000256" key="1">
    <source>
        <dbReference type="ARBA" id="ARBA00022481"/>
    </source>
</evidence>
<dbReference type="PROSITE" id="PS50111">
    <property type="entry name" value="CHEMOTAXIS_TRANSDUC_2"/>
    <property type="match status" value="1"/>
</dbReference>
<accession>A0ABZ0XW05</accession>
<dbReference type="Proteomes" id="UP001326110">
    <property type="component" value="Chromosome"/>
</dbReference>
<evidence type="ECO:0000256" key="2">
    <source>
        <dbReference type="ARBA" id="ARBA00029447"/>
    </source>
</evidence>
<dbReference type="PRINTS" id="PR00260">
    <property type="entry name" value="CHEMTRNSDUCR"/>
</dbReference>
<dbReference type="InterPro" id="IPR004090">
    <property type="entry name" value="Chemotax_Me-accpt_rcpt"/>
</dbReference>
<dbReference type="PANTHER" id="PTHR43531">
    <property type="entry name" value="PROTEIN ICFG"/>
    <property type="match status" value="1"/>
</dbReference>
<comment type="similarity">
    <text evidence="2">Belongs to the methyl-accepting chemotaxis (MCP) protein family.</text>
</comment>
<dbReference type="SMART" id="SM00283">
    <property type="entry name" value="MA"/>
    <property type="match status" value="1"/>
</dbReference>
<dbReference type="GeneID" id="43164901"/>
<dbReference type="Gene3D" id="1.10.287.950">
    <property type="entry name" value="Methyl-accepting chemotaxis protein"/>
    <property type="match status" value="1"/>
</dbReference>
<reference evidence="7 8" key="1">
    <citation type="submission" date="2023-11" db="EMBL/GenBank/DDBJ databases">
        <title>MicrobeMod: A computational toolkit for identifying prokaryotic methylation and restriction-modification with nanopore sequencing.</title>
        <authorList>
            <person name="Crits-Christoph A."/>
            <person name="Kang S.C."/>
            <person name="Lee H."/>
            <person name="Ostrov N."/>
        </authorList>
    </citation>
    <scope>NUCLEOTIDE SEQUENCE [LARGE SCALE GENOMIC DNA]</scope>
    <source>
        <strain evidence="7 8">ATCC 25935</strain>
    </source>
</reference>
<evidence type="ECO:0000313" key="8">
    <source>
        <dbReference type="Proteomes" id="UP001326110"/>
    </source>
</evidence>
<dbReference type="Pfam" id="PF00672">
    <property type="entry name" value="HAMP"/>
    <property type="match status" value="1"/>
</dbReference>
<name>A0ABZ0XW05_9BURK</name>
<dbReference type="SUPFAM" id="SSF58104">
    <property type="entry name" value="Methyl-accepting chemotaxis protein (MCP) signaling domain"/>
    <property type="match status" value="1"/>
</dbReference>
<gene>
    <name evidence="7" type="ORF">SR858_23235</name>
</gene>
<dbReference type="RefSeq" id="WP_019923281.1">
    <property type="nucleotide sequence ID" value="NZ_CP140152.1"/>
</dbReference>
<dbReference type="InterPro" id="IPR024478">
    <property type="entry name" value="HlyB_4HB_MCP"/>
</dbReference>
<dbReference type="InterPro" id="IPR003660">
    <property type="entry name" value="HAMP_dom"/>
</dbReference>
<dbReference type="CDD" id="cd11386">
    <property type="entry name" value="MCP_signal"/>
    <property type="match status" value="1"/>
</dbReference>
<sequence length="544" mass="56422">MRIQDLKIGTRLGLCFAAVLLMMAVQSVVSIAQINGIGARSEQIVHEDMAKADAVALIDATTRANARYTMELFMAPDQAYADRVRGRIDANKKTITDAVAVLDAMITRPEGKALLAQFKTDRATYVQAFSKVSALLAEGKRDEATAALLGTTLPALDALQATIGGLAKLQKAIAASAMDDIAARIASTRLTTILLSVLALVCGSAGAWLITRSVTRPIGAAVTLAEAVAAGDLRTRHYQPTRDETGQLLHALHTMSGSLQQIVGRVRGGTETIASASSQIASGNQDLSARTEQQASVLEETASSMEELTSTVRHNADNAQEARSKAQTASDVAVKGGAVVASVVDTMQSIRTSSGKVADIISVIDGIAFQTNILALNAAVEAARAGEQGRGFAVVATEVRNLAHRSAAAAKEITTLINASVQQVGEGSALVEKAGQTMTEVVDSIRDVTVIMADIAAASAEQGQGIEQINQAVTEMDTVTQQNAALVEEAAAAAESMQEQARELAQIVSQFQLDDAGRPAGTGGVGGARSAGRVAASSRVALPA</sequence>
<evidence type="ECO:0000256" key="3">
    <source>
        <dbReference type="PROSITE-ProRule" id="PRU00284"/>
    </source>
</evidence>
<keyword evidence="1" id="KW-0488">Methylation</keyword>
<proteinExistence type="inferred from homology"/>
<feature type="domain" description="Methyl-accepting transducer" evidence="5">
    <location>
        <begin position="269"/>
        <end position="498"/>
    </location>
</feature>
<dbReference type="PANTHER" id="PTHR43531:SF14">
    <property type="entry name" value="METHYL-ACCEPTING CHEMOTAXIS PROTEIN I-RELATED"/>
    <property type="match status" value="1"/>
</dbReference>
<keyword evidence="3" id="KW-0807">Transducer</keyword>
<evidence type="ECO:0000256" key="4">
    <source>
        <dbReference type="SAM" id="Coils"/>
    </source>
</evidence>
<evidence type="ECO:0000259" key="6">
    <source>
        <dbReference type="PROSITE" id="PS50885"/>
    </source>
</evidence>
<dbReference type="PROSITE" id="PS50885">
    <property type="entry name" value="HAMP"/>
    <property type="match status" value="1"/>
</dbReference>
<protein>
    <submittedName>
        <fullName evidence="7">Methyl-accepting chemotaxis protein</fullName>
    </submittedName>
</protein>